<evidence type="ECO:0000313" key="8">
    <source>
        <dbReference type="EMBL" id="CDW86942.1"/>
    </source>
</evidence>
<keyword evidence="6" id="KW-0723">Serine/threonine-protein kinase</keyword>
<dbReference type="PROSITE" id="PS00108">
    <property type="entry name" value="PROTEIN_KINASE_ST"/>
    <property type="match status" value="1"/>
</dbReference>
<evidence type="ECO:0000256" key="4">
    <source>
        <dbReference type="ARBA" id="ARBA00023860"/>
    </source>
</evidence>
<dbReference type="Gene3D" id="1.10.510.10">
    <property type="entry name" value="Transferase(Phosphotransferase) domain 1"/>
    <property type="match status" value="1"/>
</dbReference>
<dbReference type="Proteomes" id="UP000039865">
    <property type="component" value="Unassembled WGS sequence"/>
</dbReference>
<dbReference type="AlphaFoldDB" id="A0A078B0Q8"/>
<dbReference type="InterPro" id="IPR017441">
    <property type="entry name" value="Protein_kinase_ATP_BS"/>
</dbReference>
<feature type="domain" description="Protein kinase" evidence="7">
    <location>
        <begin position="17"/>
        <end position="344"/>
    </location>
</feature>
<keyword evidence="8" id="KW-0418">Kinase</keyword>
<keyword evidence="8" id="KW-0808">Transferase</keyword>
<organism evidence="8 9">
    <name type="scientific">Stylonychia lemnae</name>
    <name type="common">Ciliate</name>
    <dbReference type="NCBI Taxonomy" id="5949"/>
    <lineage>
        <taxon>Eukaryota</taxon>
        <taxon>Sar</taxon>
        <taxon>Alveolata</taxon>
        <taxon>Ciliophora</taxon>
        <taxon>Intramacronucleata</taxon>
        <taxon>Spirotrichea</taxon>
        <taxon>Stichotrichia</taxon>
        <taxon>Sporadotrichida</taxon>
        <taxon>Oxytrichidae</taxon>
        <taxon>Stylonychinae</taxon>
        <taxon>Stylonychia</taxon>
    </lineage>
</organism>
<protein>
    <recommendedName>
        <fullName evidence="4">Casein kinase I</fullName>
        <ecNumber evidence="1">2.7.11.1</ecNumber>
    </recommendedName>
</protein>
<evidence type="ECO:0000313" key="9">
    <source>
        <dbReference type="Proteomes" id="UP000039865"/>
    </source>
</evidence>
<dbReference type="SMART" id="SM00220">
    <property type="entry name" value="S_TKc"/>
    <property type="match status" value="1"/>
</dbReference>
<evidence type="ECO:0000256" key="1">
    <source>
        <dbReference type="ARBA" id="ARBA00012513"/>
    </source>
</evidence>
<dbReference type="PANTHER" id="PTHR11909">
    <property type="entry name" value="CASEIN KINASE-RELATED"/>
    <property type="match status" value="1"/>
</dbReference>
<dbReference type="Pfam" id="PF00069">
    <property type="entry name" value="Pkinase"/>
    <property type="match status" value="1"/>
</dbReference>
<dbReference type="InterPro" id="IPR050235">
    <property type="entry name" value="CK1_Ser-Thr_kinase"/>
</dbReference>
<accession>A0A078B0Q8</accession>
<dbReference type="PROSITE" id="PS50011">
    <property type="entry name" value="PROTEIN_KINASE_DOM"/>
    <property type="match status" value="1"/>
</dbReference>
<comment type="similarity">
    <text evidence="6">Belongs to the protein kinase superfamily.</text>
</comment>
<dbReference type="OrthoDB" id="5800476at2759"/>
<dbReference type="InParanoid" id="A0A078B0Q8"/>
<keyword evidence="2 5" id="KW-0547">Nucleotide-binding</keyword>
<sequence length="353" mass="40491">MTAVTQNSNLPQIVGDYTLQGFLGSGTYGCVGLYSYSKGKVALKVESQNQSSNNLLNEKLILNQLNNLFLNAPQDIQRFPKLIDNRQCKLTDGKQCQCLILTYYEKSLASFYMELKSVQMLISISQDLINAIKQIHSFGIIHRDIKIDNIFVHNNKVVLIDFGSATSYIDKDTKQHIRDSSYKQMKGTPCTASIHSHNNKEVSRRDDLISAIYCIMYLHKKRALLGLIFVKNLVYLVKYLQKIGFEENPDYEFIKDALESIDDQSKFIKIIQIKASGLVKKYQYKEDGQIILLTSQHQTIKILVEVQTDFVQNCVQQLNDNQEANNANDIPEIKKITDNLHYRMFDNKEQITP</sequence>
<dbReference type="EC" id="2.7.11.1" evidence="1"/>
<dbReference type="PROSITE" id="PS00107">
    <property type="entry name" value="PROTEIN_KINASE_ATP"/>
    <property type="match status" value="1"/>
</dbReference>
<dbReference type="SUPFAM" id="SSF56112">
    <property type="entry name" value="Protein kinase-like (PK-like)"/>
    <property type="match status" value="1"/>
</dbReference>
<gene>
    <name evidence="8" type="primary">Contig14354.g15290</name>
    <name evidence="8" type="ORF">STYLEM_16042</name>
</gene>
<dbReference type="GO" id="GO:0004674">
    <property type="term" value="F:protein serine/threonine kinase activity"/>
    <property type="evidence" value="ECO:0007669"/>
    <property type="project" value="UniProtKB-KW"/>
</dbReference>
<evidence type="ECO:0000256" key="5">
    <source>
        <dbReference type="PROSITE-ProRule" id="PRU10141"/>
    </source>
</evidence>
<dbReference type="EMBL" id="CCKQ01015136">
    <property type="protein sequence ID" value="CDW86942.1"/>
    <property type="molecule type" value="Genomic_DNA"/>
</dbReference>
<evidence type="ECO:0000256" key="2">
    <source>
        <dbReference type="ARBA" id="ARBA00022741"/>
    </source>
</evidence>
<keyword evidence="9" id="KW-1185">Reference proteome</keyword>
<name>A0A078B0Q8_STYLE</name>
<dbReference type="InterPro" id="IPR000719">
    <property type="entry name" value="Prot_kinase_dom"/>
</dbReference>
<evidence type="ECO:0000256" key="3">
    <source>
        <dbReference type="ARBA" id="ARBA00022840"/>
    </source>
</evidence>
<feature type="binding site" evidence="5">
    <location>
        <position position="44"/>
    </location>
    <ligand>
        <name>ATP</name>
        <dbReference type="ChEBI" id="CHEBI:30616"/>
    </ligand>
</feature>
<dbReference type="InterPro" id="IPR008271">
    <property type="entry name" value="Ser/Thr_kinase_AS"/>
</dbReference>
<evidence type="ECO:0000259" key="7">
    <source>
        <dbReference type="PROSITE" id="PS50011"/>
    </source>
</evidence>
<proteinExistence type="inferred from homology"/>
<reference evidence="8 9" key="1">
    <citation type="submission" date="2014-06" db="EMBL/GenBank/DDBJ databases">
        <authorList>
            <person name="Swart Estienne"/>
        </authorList>
    </citation>
    <scope>NUCLEOTIDE SEQUENCE [LARGE SCALE GENOMIC DNA]</scope>
    <source>
        <strain evidence="8 9">130c</strain>
    </source>
</reference>
<dbReference type="InterPro" id="IPR011009">
    <property type="entry name" value="Kinase-like_dom_sf"/>
</dbReference>
<evidence type="ECO:0000256" key="6">
    <source>
        <dbReference type="RuleBase" id="RU000304"/>
    </source>
</evidence>
<dbReference type="GO" id="GO:0005524">
    <property type="term" value="F:ATP binding"/>
    <property type="evidence" value="ECO:0007669"/>
    <property type="project" value="UniProtKB-UniRule"/>
</dbReference>
<keyword evidence="3 5" id="KW-0067">ATP-binding</keyword>